<dbReference type="AlphaFoldDB" id="A0A9N9H9B6"/>
<protein>
    <submittedName>
        <fullName evidence="1">7030_t:CDS:1</fullName>
    </submittedName>
</protein>
<evidence type="ECO:0000313" key="2">
    <source>
        <dbReference type="Proteomes" id="UP000789570"/>
    </source>
</evidence>
<organism evidence="1 2">
    <name type="scientific">Funneliformis caledonium</name>
    <dbReference type="NCBI Taxonomy" id="1117310"/>
    <lineage>
        <taxon>Eukaryota</taxon>
        <taxon>Fungi</taxon>
        <taxon>Fungi incertae sedis</taxon>
        <taxon>Mucoromycota</taxon>
        <taxon>Glomeromycotina</taxon>
        <taxon>Glomeromycetes</taxon>
        <taxon>Glomerales</taxon>
        <taxon>Glomeraceae</taxon>
        <taxon>Funneliformis</taxon>
    </lineage>
</organism>
<sequence length="132" mass="15033">MVSRISKSANILVNQGHKASEIFLNEICSSDDVPSEWKERVSTAMEYRRCNISFICRKLYKLQNSNTHSGSNYENEALTPLEDYKVNLSTFTILPVEDAVRDSSISFGMFHKHLMEVFFTSPFIKGAARQTS</sequence>
<comment type="caution">
    <text evidence="1">The sequence shown here is derived from an EMBL/GenBank/DDBJ whole genome shotgun (WGS) entry which is preliminary data.</text>
</comment>
<gene>
    <name evidence="1" type="ORF">FCALED_LOCUS11640</name>
</gene>
<name>A0A9N9H9B6_9GLOM</name>
<dbReference type="Proteomes" id="UP000789570">
    <property type="component" value="Unassembled WGS sequence"/>
</dbReference>
<keyword evidence="2" id="KW-1185">Reference proteome</keyword>
<reference evidence="1" key="1">
    <citation type="submission" date="2021-06" db="EMBL/GenBank/DDBJ databases">
        <authorList>
            <person name="Kallberg Y."/>
            <person name="Tangrot J."/>
            <person name="Rosling A."/>
        </authorList>
    </citation>
    <scope>NUCLEOTIDE SEQUENCE</scope>
    <source>
        <strain evidence="1">UK204</strain>
    </source>
</reference>
<evidence type="ECO:0000313" key="1">
    <source>
        <dbReference type="EMBL" id="CAG8663079.1"/>
    </source>
</evidence>
<dbReference type="EMBL" id="CAJVPQ010005048">
    <property type="protein sequence ID" value="CAG8663079.1"/>
    <property type="molecule type" value="Genomic_DNA"/>
</dbReference>
<accession>A0A9N9H9B6</accession>
<proteinExistence type="predicted"/>